<dbReference type="HOGENOM" id="CLU_032688_0_0_1"/>
<keyword evidence="7" id="KW-1185">Reference proteome</keyword>
<dbReference type="SUPFAM" id="SSF52058">
    <property type="entry name" value="L domain-like"/>
    <property type="match status" value="1"/>
</dbReference>
<dbReference type="InterPro" id="IPR003591">
    <property type="entry name" value="Leu-rich_rpt_typical-subtyp"/>
</dbReference>
<reference evidence="6" key="3">
    <citation type="submission" date="2015-06" db="UniProtKB">
        <authorList>
            <consortium name="EnsemblMetazoa"/>
        </authorList>
    </citation>
    <scope>IDENTIFICATION</scope>
</reference>
<evidence type="ECO:0000313" key="7">
    <source>
        <dbReference type="Proteomes" id="UP000014760"/>
    </source>
</evidence>
<protein>
    <recommendedName>
        <fullName evidence="4">Disease resistance R13L4/SHOC-2-like LRR domain-containing protein</fullName>
    </recommendedName>
</protein>
<dbReference type="PANTHER" id="PTHR16222:SF28">
    <property type="entry name" value="ADP-RIBOSYLGLYCOHYDROLASE"/>
    <property type="match status" value="1"/>
</dbReference>
<dbReference type="OMA" id="MGNYETH"/>
<dbReference type="EnsemblMetazoa" id="CapteT214841">
    <property type="protein sequence ID" value="CapteP214841"/>
    <property type="gene ID" value="CapteG214841"/>
</dbReference>
<dbReference type="EMBL" id="AMQN01005392">
    <property type="status" value="NOT_ANNOTATED_CDS"/>
    <property type="molecule type" value="Genomic_DNA"/>
</dbReference>
<dbReference type="Pfam" id="PF03747">
    <property type="entry name" value="ADP_ribosyl_GH"/>
    <property type="match status" value="1"/>
</dbReference>
<evidence type="ECO:0000259" key="4">
    <source>
        <dbReference type="Pfam" id="PF23598"/>
    </source>
</evidence>
<evidence type="ECO:0000256" key="2">
    <source>
        <dbReference type="ARBA" id="ARBA00022737"/>
    </source>
</evidence>
<feature type="domain" description="Disease resistance R13L4/SHOC-2-like LRR" evidence="4">
    <location>
        <begin position="80"/>
        <end position="172"/>
    </location>
</feature>
<evidence type="ECO:0000313" key="6">
    <source>
        <dbReference type="EnsemblMetazoa" id="CapteP214841"/>
    </source>
</evidence>
<dbReference type="InterPro" id="IPR032675">
    <property type="entry name" value="LRR_dom_sf"/>
</dbReference>
<evidence type="ECO:0000256" key="3">
    <source>
        <dbReference type="PIRSR" id="PIRSR605502-1"/>
    </source>
</evidence>
<gene>
    <name evidence="5" type="ORF">CAPTEDRAFT_214841</name>
</gene>
<dbReference type="OrthoDB" id="2021138at2759"/>
<dbReference type="GO" id="GO:0046872">
    <property type="term" value="F:metal ion binding"/>
    <property type="evidence" value="ECO:0007669"/>
    <property type="project" value="UniProtKB-KW"/>
</dbReference>
<dbReference type="InterPro" id="IPR001611">
    <property type="entry name" value="Leu-rich_rpt"/>
</dbReference>
<dbReference type="Gene3D" id="1.10.4080.10">
    <property type="entry name" value="ADP-ribosylation/Crystallin J1"/>
    <property type="match status" value="1"/>
</dbReference>
<dbReference type="EMBL" id="KB295903">
    <property type="protein sequence ID" value="ELU12513.1"/>
    <property type="molecule type" value="Genomic_DNA"/>
</dbReference>
<sequence>MGNTLSDSQDVIPNREDHRKELNISRKVSHKQFQRHLLREYSEACMWDLPWSVRDSVALYERFDASFNCISDVPPELPLRLPHLSYINLSYNQIEELPDSIGLMFHLKTLLLNNNQLQSLPPSIAQLEQLVKLDVSHNMLKELPAELGNMQVLAKLNISHNKLKTLPKSLGKSHSIETILASHNRLEDPPQRLCNGSSASIIEYLRQARGMSNGVVVGNTLNVFPRIRGNQLHFSAPNTQSAMAEYIQAQTNTTNTPSRIKTPLLPPLDASTLDADVLRDRILGLIYGAALGDATGIATENMTPDECSFHYDPDDFKFAHIIRDSHRTHWRPGDWTGHFDQMTLVMDSLIAWAGVMDELDFASRLSEWSQHGFPELGDTDGFLTSSALIKVVTSHGYTSNPHGVASSLLSKLSPDDLDEFADNAALSRAIIMGIPHFHDLAEVKSNAMRLSKASHCHPIVVTSSVFLSTIISLLLQGKHDLHDLTAVEEMISTAENHSTSFIKDNVELLEDFKRHLTAQDFDSVNPRPIERYVVTPLSYAVAALRQHEGDWMKSLMKVVMLGGSSSSCNACIVGAILGAKIGYTKLPKKLLDELRPKQSQWIAVKVNLLLDMLGLP</sequence>
<feature type="binding site" evidence="3">
    <location>
        <position position="336"/>
    </location>
    <ligand>
        <name>Mg(2+)</name>
        <dbReference type="ChEBI" id="CHEBI:18420"/>
        <label>1</label>
    </ligand>
</feature>
<name>R7V0Y7_CAPTE</name>
<reference evidence="7" key="1">
    <citation type="submission" date="2012-12" db="EMBL/GenBank/DDBJ databases">
        <authorList>
            <person name="Hellsten U."/>
            <person name="Grimwood J."/>
            <person name="Chapman J.A."/>
            <person name="Shapiro H."/>
            <person name="Aerts A."/>
            <person name="Otillar R.P."/>
            <person name="Terry A.Y."/>
            <person name="Boore J.L."/>
            <person name="Simakov O."/>
            <person name="Marletaz F."/>
            <person name="Cho S.-J."/>
            <person name="Edsinger-Gonzales E."/>
            <person name="Havlak P."/>
            <person name="Kuo D.-H."/>
            <person name="Larsson T."/>
            <person name="Lv J."/>
            <person name="Arendt D."/>
            <person name="Savage R."/>
            <person name="Osoegawa K."/>
            <person name="de Jong P."/>
            <person name="Lindberg D.R."/>
            <person name="Seaver E.C."/>
            <person name="Weisblat D.A."/>
            <person name="Putnam N.H."/>
            <person name="Grigoriev I.V."/>
            <person name="Rokhsar D.S."/>
        </authorList>
    </citation>
    <scope>NUCLEOTIDE SEQUENCE</scope>
    <source>
        <strain evidence="7">I ESC-2004</strain>
    </source>
</reference>
<dbReference type="InterPro" id="IPR036705">
    <property type="entry name" value="Ribosyl_crysJ1_sf"/>
</dbReference>
<feature type="binding site" evidence="3">
    <location>
        <position position="567"/>
    </location>
    <ligand>
        <name>Mg(2+)</name>
        <dbReference type="ChEBI" id="CHEBI:18420"/>
        <label>1</label>
    </ligand>
</feature>
<keyword evidence="2" id="KW-0677">Repeat</keyword>
<reference evidence="5 7" key="2">
    <citation type="journal article" date="2013" name="Nature">
        <title>Insights into bilaterian evolution from three spiralian genomes.</title>
        <authorList>
            <person name="Simakov O."/>
            <person name="Marletaz F."/>
            <person name="Cho S.J."/>
            <person name="Edsinger-Gonzales E."/>
            <person name="Havlak P."/>
            <person name="Hellsten U."/>
            <person name="Kuo D.H."/>
            <person name="Larsson T."/>
            <person name="Lv J."/>
            <person name="Arendt D."/>
            <person name="Savage R."/>
            <person name="Osoegawa K."/>
            <person name="de Jong P."/>
            <person name="Grimwood J."/>
            <person name="Chapman J.A."/>
            <person name="Shapiro H."/>
            <person name="Aerts A."/>
            <person name="Otillar R.P."/>
            <person name="Terry A.Y."/>
            <person name="Boore J.L."/>
            <person name="Grigoriev I.V."/>
            <person name="Lindberg D.R."/>
            <person name="Seaver E.C."/>
            <person name="Weisblat D.A."/>
            <person name="Putnam N.H."/>
            <person name="Rokhsar D.S."/>
        </authorList>
    </citation>
    <scope>NUCLEOTIDE SEQUENCE</scope>
    <source>
        <strain evidence="5 7">I ESC-2004</strain>
    </source>
</reference>
<evidence type="ECO:0000313" key="5">
    <source>
        <dbReference type="EMBL" id="ELU12513.1"/>
    </source>
</evidence>
<proteinExistence type="predicted"/>
<evidence type="ECO:0000256" key="1">
    <source>
        <dbReference type="ARBA" id="ARBA00022614"/>
    </source>
</evidence>
<dbReference type="SMART" id="SM00369">
    <property type="entry name" value="LRR_TYP"/>
    <property type="match status" value="4"/>
</dbReference>
<dbReference type="InterPro" id="IPR005502">
    <property type="entry name" value="Ribosyl_crysJ1"/>
</dbReference>
<dbReference type="Pfam" id="PF23598">
    <property type="entry name" value="LRR_14"/>
    <property type="match status" value="1"/>
</dbReference>
<dbReference type="InterPro" id="IPR050792">
    <property type="entry name" value="ADP-ribosylglycohydrolase"/>
</dbReference>
<accession>R7V0Y7</accession>
<dbReference type="Gene3D" id="3.80.10.10">
    <property type="entry name" value="Ribonuclease Inhibitor"/>
    <property type="match status" value="1"/>
</dbReference>
<dbReference type="STRING" id="283909.R7V0Y7"/>
<dbReference type="SMART" id="SM00364">
    <property type="entry name" value="LRR_BAC"/>
    <property type="match status" value="5"/>
</dbReference>
<organism evidence="5">
    <name type="scientific">Capitella teleta</name>
    <name type="common">Polychaete worm</name>
    <dbReference type="NCBI Taxonomy" id="283909"/>
    <lineage>
        <taxon>Eukaryota</taxon>
        <taxon>Metazoa</taxon>
        <taxon>Spiralia</taxon>
        <taxon>Lophotrochozoa</taxon>
        <taxon>Annelida</taxon>
        <taxon>Polychaeta</taxon>
        <taxon>Sedentaria</taxon>
        <taxon>Scolecida</taxon>
        <taxon>Capitellidae</taxon>
        <taxon>Capitella</taxon>
    </lineage>
</organism>
<dbReference type="AlphaFoldDB" id="R7V0Y7"/>
<keyword evidence="3" id="KW-0479">Metal-binding</keyword>
<dbReference type="PANTHER" id="PTHR16222">
    <property type="entry name" value="ADP-RIBOSYLGLYCOHYDROLASE"/>
    <property type="match status" value="1"/>
</dbReference>
<dbReference type="PROSITE" id="PS51450">
    <property type="entry name" value="LRR"/>
    <property type="match status" value="2"/>
</dbReference>
<keyword evidence="1" id="KW-0433">Leucine-rich repeat</keyword>
<dbReference type="SUPFAM" id="SSF101478">
    <property type="entry name" value="ADP-ribosylglycohydrolase"/>
    <property type="match status" value="1"/>
</dbReference>
<dbReference type="InterPro" id="IPR055414">
    <property type="entry name" value="LRR_R13L4/SHOC2-like"/>
</dbReference>
<keyword evidence="3" id="KW-0460">Magnesium</keyword>
<dbReference type="Proteomes" id="UP000014760">
    <property type="component" value="Unassembled WGS sequence"/>
</dbReference>
<comment type="cofactor">
    <cofactor evidence="3">
        <name>Mg(2+)</name>
        <dbReference type="ChEBI" id="CHEBI:18420"/>
    </cofactor>
    <text evidence="3">Binds 2 magnesium ions per subunit.</text>
</comment>